<keyword evidence="2 4" id="KW-0547">Nucleotide-binding</keyword>
<sequence>MNELKTIVFIGTNKSGSSREATKAAEKLGYFTVLFTSNERQFEQREQYVDIHKMIVVDTSNMEALKAEIVKLQQIGLEIKTIVSFVDPYVHVASLLCDMFCQNLTSSKAIEIMEDKEETRKFLLNKSYTPQFTVIGPNEIPTGKLIFPLIIKSPKSTGSKDVLFAKDKKEFNKHLATLQSKYPTESIIYEEYLKGEQYLVEVIVQKHLPHIIAVMRQDITKGKRFIITGYQLFANIPPNLLPDLETLCQSIVETFDINTGAFHLELRLIGNNWKLIEINPRISGGAMNRMIEAAFGINLVEQTLKLYLGDEPDFTPKHHHFVYTKYLIVHRKGRLEKVTGKLRALKSPGIFEVYIKPKKGTILIPPLSMGHRYAYIIAQGSSISEAVSRANRAAHEIKFHMHHLQ</sequence>
<dbReference type="SUPFAM" id="SSF56059">
    <property type="entry name" value="Glutathione synthetase ATP-binding domain-like"/>
    <property type="match status" value="1"/>
</dbReference>
<dbReference type="InterPro" id="IPR040570">
    <property type="entry name" value="LAL_C2"/>
</dbReference>
<evidence type="ECO:0000313" key="7">
    <source>
        <dbReference type="Proteomes" id="UP001316087"/>
    </source>
</evidence>
<evidence type="ECO:0000313" key="6">
    <source>
        <dbReference type="EMBL" id="MCH7322328.1"/>
    </source>
</evidence>
<gene>
    <name evidence="6" type="ORF">LZ480_10540</name>
</gene>
<dbReference type="Proteomes" id="UP001316087">
    <property type="component" value="Unassembled WGS sequence"/>
</dbReference>
<dbReference type="Pfam" id="PF13535">
    <property type="entry name" value="ATP-grasp_4"/>
    <property type="match status" value="1"/>
</dbReference>
<comment type="caution">
    <text evidence="6">The sequence shown here is derived from an EMBL/GenBank/DDBJ whole genome shotgun (WGS) entry which is preliminary data.</text>
</comment>
<organism evidence="6 7">
    <name type="scientific">Solibacillus palustris</name>
    <dbReference type="NCBI Taxonomy" id="2908203"/>
    <lineage>
        <taxon>Bacteria</taxon>
        <taxon>Bacillati</taxon>
        <taxon>Bacillota</taxon>
        <taxon>Bacilli</taxon>
        <taxon>Bacillales</taxon>
        <taxon>Caryophanaceae</taxon>
        <taxon>Solibacillus</taxon>
    </lineage>
</organism>
<evidence type="ECO:0000256" key="1">
    <source>
        <dbReference type="ARBA" id="ARBA00022598"/>
    </source>
</evidence>
<name>A0ABS9UEC6_9BACL</name>
<evidence type="ECO:0000256" key="4">
    <source>
        <dbReference type="PROSITE-ProRule" id="PRU00409"/>
    </source>
</evidence>
<reference evidence="6 7" key="1">
    <citation type="submission" date="2022-03" db="EMBL/GenBank/DDBJ databases">
        <authorList>
            <person name="Jo J.-H."/>
            <person name="Im W.-T."/>
        </authorList>
    </citation>
    <scope>NUCLEOTIDE SEQUENCE [LARGE SCALE GENOMIC DNA]</scope>
    <source>
        <strain evidence="6 7">MA9</strain>
    </source>
</reference>
<keyword evidence="1" id="KW-0436">Ligase</keyword>
<dbReference type="PROSITE" id="PS50975">
    <property type="entry name" value="ATP_GRASP"/>
    <property type="match status" value="1"/>
</dbReference>
<evidence type="ECO:0000256" key="2">
    <source>
        <dbReference type="ARBA" id="ARBA00022741"/>
    </source>
</evidence>
<dbReference type="Gene3D" id="3.40.50.20">
    <property type="match status" value="1"/>
</dbReference>
<keyword evidence="7" id="KW-1185">Reference proteome</keyword>
<evidence type="ECO:0000259" key="5">
    <source>
        <dbReference type="PROSITE" id="PS50975"/>
    </source>
</evidence>
<accession>A0ABS9UEC6</accession>
<protein>
    <submittedName>
        <fullName evidence="6">ATP-grasp domain-containing protein</fullName>
    </submittedName>
</protein>
<keyword evidence="3 4" id="KW-0067">ATP-binding</keyword>
<dbReference type="EMBL" id="JAKZFC010000003">
    <property type="protein sequence ID" value="MCH7322328.1"/>
    <property type="molecule type" value="Genomic_DNA"/>
</dbReference>
<dbReference type="PANTHER" id="PTHR43585">
    <property type="entry name" value="FUMIPYRROLE BIOSYNTHESIS PROTEIN C"/>
    <property type="match status" value="1"/>
</dbReference>
<dbReference type="Gene3D" id="3.30.470.20">
    <property type="entry name" value="ATP-grasp fold, B domain"/>
    <property type="match status" value="1"/>
</dbReference>
<dbReference type="InterPro" id="IPR052032">
    <property type="entry name" value="ATP-dep_AA_Ligase"/>
</dbReference>
<dbReference type="InterPro" id="IPR011761">
    <property type="entry name" value="ATP-grasp"/>
</dbReference>
<feature type="domain" description="ATP-grasp" evidence="5">
    <location>
        <begin position="121"/>
        <end position="308"/>
    </location>
</feature>
<dbReference type="Pfam" id="PF18603">
    <property type="entry name" value="LAL_C2"/>
    <property type="match status" value="1"/>
</dbReference>
<proteinExistence type="predicted"/>
<evidence type="ECO:0000256" key="3">
    <source>
        <dbReference type="ARBA" id="ARBA00022840"/>
    </source>
</evidence>
<dbReference type="PANTHER" id="PTHR43585:SF2">
    <property type="entry name" value="ATP-GRASP ENZYME FSQD"/>
    <property type="match status" value="1"/>
</dbReference>